<dbReference type="EMBL" id="LT629754">
    <property type="protein sequence ID" value="SDT34265.1"/>
    <property type="molecule type" value="Genomic_DNA"/>
</dbReference>
<dbReference type="OrthoDB" id="1449985at2"/>
<keyword evidence="1" id="KW-0472">Membrane</keyword>
<evidence type="ECO:0000313" key="2">
    <source>
        <dbReference type="EMBL" id="SDT34265.1"/>
    </source>
</evidence>
<evidence type="ECO:0000313" key="5">
    <source>
        <dbReference type="Proteomes" id="UP000199574"/>
    </source>
</evidence>
<accession>A0A1H4KW61</accession>
<dbReference type="EMBL" id="FNTB01000001">
    <property type="protein sequence ID" value="SEB62774.1"/>
    <property type="molecule type" value="Genomic_DNA"/>
</dbReference>
<dbReference type="GeneID" id="90592338"/>
<dbReference type="Proteomes" id="UP000199574">
    <property type="component" value="Chromosome I"/>
</dbReference>
<name>A0A1H4KW61_9FLAO</name>
<dbReference type="Proteomes" id="UP000183038">
    <property type="component" value="Unassembled WGS sequence"/>
</dbReference>
<keyword evidence="1" id="KW-1133">Transmembrane helix</keyword>
<protein>
    <submittedName>
        <fullName evidence="3">Uncharacterized protein</fullName>
    </submittedName>
</protein>
<dbReference type="AlphaFoldDB" id="A0A1H4KW61"/>
<evidence type="ECO:0000313" key="4">
    <source>
        <dbReference type="Proteomes" id="UP000183038"/>
    </source>
</evidence>
<evidence type="ECO:0000313" key="3">
    <source>
        <dbReference type="EMBL" id="SEB62774.1"/>
    </source>
</evidence>
<keyword evidence="5" id="KW-1185">Reference proteome</keyword>
<organism evidence="3 4">
    <name type="scientific">Maribacter dokdonensis</name>
    <dbReference type="NCBI Taxonomy" id="320912"/>
    <lineage>
        <taxon>Bacteria</taxon>
        <taxon>Pseudomonadati</taxon>
        <taxon>Bacteroidota</taxon>
        <taxon>Flavobacteriia</taxon>
        <taxon>Flavobacteriales</taxon>
        <taxon>Flavobacteriaceae</taxon>
        <taxon>Maribacter</taxon>
    </lineage>
</organism>
<keyword evidence="1" id="KW-0812">Transmembrane</keyword>
<reference evidence="2 5" key="2">
    <citation type="submission" date="2016-10" db="EMBL/GenBank/DDBJ databases">
        <authorList>
            <person name="Varghese N."/>
            <person name="Submissions S."/>
        </authorList>
    </citation>
    <scope>NUCLEOTIDE SEQUENCE [LARGE SCALE GENOMIC DNA]</scope>
    <source>
        <strain evidence="2 5">MAR_2009_60</strain>
    </source>
</reference>
<sequence length="62" mass="7094">MRKAIFIIGMVIAIIEIAYSFVSNSETGQFFGIDMNIWIFRLIWVALFGVVFNGYLKESKKG</sequence>
<dbReference type="RefSeq" id="WP_071340741.1">
    <property type="nucleotide sequence ID" value="NZ_FNTB01000001.1"/>
</dbReference>
<feature type="transmembrane region" description="Helical" evidence="1">
    <location>
        <begin position="36"/>
        <end position="56"/>
    </location>
</feature>
<gene>
    <name evidence="3" type="ORF">SAMN05192540_1104</name>
    <name evidence="2" type="ORF">SAMN05192545_3457</name>
</gene>
<reference evidence="3 4" key="1">
    <citation type="submission" date="2016-10" db="EMBL/GenBank/DDBJ databases">
        <authorList>
            <person name="de Groot N.N."/>
        </authorList>
    </citation>
    <scope>NUCLEOTIDE SEQUENCE [LARGE SCALE GENOMIC DNA]</scope>
    <source>
        <strain evidence="3 4">MAR_2009_71</strain>
    </source>
</reference>
<evidence type="ECO:0000256" key="1">
    <source>
        <dbReference type="SAM" id="Phobius"/>
    </source>
</evidence>
<proteinExistence type="predicted"/>